<keyword evidence="2" id="KW-1185">Reference proteome</keyword>
<dbReference type="Proteomes" id="UP001592531">
    <property type="component" value="Unassembled WGS sequence"/>
</dbReference>
<accession>A0ABV6VW45</accession>
<dbReference type="RefSeq" id="WP_380536709.1">
    <property type="nucleotide sequence ID" value="NZ_JBHFAB010000010.1"/>
</dbReference>
<evidence type="ECO:0000313" key="1">
    <source>
        <dbReference type="EMBL" id="MFC1418009.1"/>
    </source>
</evidence>
<reference evidence="1 2" key="1">
    <citation type="submission" date="2024-09" db="EMBL/GenBank/DDBJ databases">
        <authorList>
            <person name="Lee S.D."/>
        </authorList>
    </citation>
    <scope>NUCLEOTIDE SEQUENCE [LARGE SCALE GENOMIC DNA]</scope>
    <source>
        <strain evidence="1 2">N8-3</strain>
    </source>
</reference>
<sequence length="63" mass="6528">MDELDRPTGVHPGACHACHRWTRVGIVVAVVHSDSGSGATVVACLACHCAGRPRLGLPERLAG</sequence>
<name>A0ABV6VW45_9ACTN</name>
<protein>
    <submittedName>
        <fullName evidence="1">Uncharacterized protein</fullName>
    </submittedName>
</protein>
<evidence type="ECO:0000313" key="2">
    <source>
        <dbReference type="Proteomes" id="UP001592531"/>
    </source>
</evidence>
<organism evidence="1 2">
    <name type="scientific">Streptacidiphilus cavernicola</name>
    <dbReference type="NCBI Taxonomy" id="3342716"/>
    <lineage>
        <taxon>Bacteria</taxon>
        <taxon>Bacillati</taxon>
        <taxon>Actinomycetota</taxon>
        <taxon>Actinomycetes</taxon>
        <taxon>Kitasatosporales</taxon>
        <taxon>Streptomycetaceae</taxon>
        <taxon>Streptacidiphilus</taxon>
    </lineage>
</organism>
<dbReference type="EMBL" id="JBHFAB010000010">
    <property type="protein sequence ID" value="MFC1418009.1"/>
    <property type="molecule type" value="Genomic_DNA"/>
</dbReference>
<proteinExistence type="predicted"/>
<comment type="caution">
    <text evidence="1">The sequence shown here is derived from an EMBL/GenBank/DDBJ whole genome shotgun (WGS) entry which is preliminary data.</text>
</comment>
<gene>
    <name evidence="1" type="ORF">ACEZDE_15360</name>
</gene>